<evidence type="ECO:0000313" key="5">
    <source>
        <dbReference type="Proteomes" id="UP000285301"/>
    </source>
</evidence>
<dbReference type="Proteomes" id="UP000285301">
    <property type="component" value="Unassembled WGS sequence"/>
</dbReference>
<keyword evidence="5" id="KW-1185">Reference proteome</keyword>
<dbReference type="EMBL" id="NCKU01001002">
    <property type="protein sequence ID" value="RWS13394.1"/>
    <property type="molecule type" value="Genomic_DNA"/>
</dbReference>
<dbReference type="AlphaFoldDB" id="A0A3S3P6T5"/>
<dbReference type="OrthoDB" id="6513469at2759"/>
<sequence length="171" mass="19553">MVCSRELSSGQQRQQHQPPENMARNGRVMHSDTVYFNVRCPRAADIHPCTCYEIVKGMETEFVEEETVSQNGSNVTEVEIVFKEEISRAKQPHPDTIETVVFCRNIDNLQVLTEALKGFNGHRVDHFVLDGCKLPPFPTKLFKKINILWMEIVNTNIVLKQSFLNCATDCL</sequence>
<feature type="compositionally biased region" description="Polar residues" evidence="1">
    <location>
        <begin position="1"/>
        <end position="18"/>
    </location>
</feature>
<evidence type="ECO:0000313" key="2">
    <source>
        <dbReference type="EMBL" id="RWS05783.1"/>
    </source>
</evidence>
<dbReference type="EMBL" id="NCKU01003721">
    <property type="protein sequence ID" value="RWS07034.1"/>
    <property type="molecule type" value="Genomic_DNA"/>
</dbReference>
<accession>A0A3S3P6T5</accession>
<evidence type="ECO:0000256" key="1">
    <source>
        <dbReference type="SAM" id="MobiDB-lite"/>
    </source>
</evidence>
<gene>
    <name evidence="2" type="ORF">B4U79_04829</name>
    <name evidence="3" type="ORF">B4U79_08437</name>
    <name evidence="4" type="ORF">B4U79_09360</name>
</gene>
<evidence type="ECO:0000313" key="3">
    <source>
        <dbReference type="EMBL" id="RWS07034.1"/>
    </source>
</evidence>
<protein>
    <submittedName>
        <fullName evidence="4">Uncharacterized protein</fullName>
    </submittedName>
</protein>
<dbReference type="EMBL" id="NCKU01004550">
    <property type="protein sequence ID" value="RWS05783.1"/>
    <property type="molecule type" value="Genomic_DNA"/>
</dbReference>
<comment type="caution">
    <text evidence="4">The sequence shown here is derived from an EMBL/GenBank/DDBJ whole genome shotgun (WGS) entry which is preliminary data.</text>
</comment>
<reference evidence="4 5" key="1">
    <citation type="journal article" date="2018" name="Gigascience">
        <title>Genomes of trombidid mites reveal novel predicted allergens and laterally-transferred genes associated with secondary metabolism.</title>
        <authorList>
            <person name="Dong X."/>
            <person name="Chaisiri K."/>
            <person name="Xia D."/>
            <person name="Armstrong S.D."/>
            <person name="Fang Y."/>
            <person name="Donnelly M.J."/>
            <person name="Kadowaki T."/>
            <person name="McGarry J.W."/>
            <person name="Darby A.C."/>
            <person name="Makepeace B.L."/>
        </authorList>
    </citation>
    <scope>NUCLEOTIDE SEQUENCE [LARGE SCALE GENOMIC DNA]</scope>
    <source>
        <strain evidence="4">UoL-WK</strain>
    </source>
</reference>
<reference evidence="4" key="2">
    <citation type="submission" date="2018-11" db="EMBL/GenBank/DDBJ databases">
        <title>Trombidioid mite genomics.</title>
        <authorList>
            <person name="Dong X."/>
        </authorList>
    </citation>
    <scope>NUCLEOTIDE SEQUENCE</scope>
    <source>
        <strain evidence="4">UoL-WK</strain>
    </source>
</reference>
<organism evidence="4 5">
    <name type="scientific">Dinothrombium tinctorium</name>
    <dbReference type="NCBI Taxonomy" id="1965070"/>
    <lineage>
        <taxon>Eukaryota</taxon>
        <taxon>Metazoa</taxon>
        <taxon>Ecdysozoa</taxon>
        <taxon>Arthropoda</taxon>
        <taxon>Chelicerata</taxon>
        <taxon>Arachnida</taxon>
        <taxon>Acari</taxon>
        <taxon>Acariformes</taxon>
        <taxon>Trombidiformes</taxon>
        <taxon>Prostigmata</taxon>
        <taxon>Anystina</taxon>
        <taxon>Parasitengona</taxon>
        <taxon>Trombidioidea</taxon>
        <taxon>Trombidiidae</taxon>
        <taxon>Dinothrombium</taxon>
    </lineage>
</organism>
<feature type="region of interest" description="Disordered" evidence="1">
    <location>
        <begin position="1"/>
        <end position="26"/>
    </location>
</feature>
<proteinExistence type="predicted"/>
<evidence type="ECO:0000313" key="4">
    <source>
        <dbReference type="EMBL" id="RWS13394.1"/>
    </source>
</evidence>
<name>A0A3S3P6T5_9ACAR</name>